<dbReference type="PATRIC" id="fig|1122219.3.peg.3341"/>
<organism evidence="3 4">
    <name type="scientific">Megasphaera cerevisiae DSM 20462</name>
    <dbReference type="NCBI Taxonomy" id="1122219"/>
    <lineage>
        <taxon>Bacteria</taxon>
        <taxon>Bacillati</taxon>
        <taxon>Bacillota</taxon>
        <taxon>Negativicutes</taxon>
        <taxon>Veillonellales</taxon>
        <taxon>Veillonellaceae</taxon>
        <taxon>Megasphaera</taxon>
    </lineage>
</organism>
<comment type="caution">
    <text evidence="3">The sequence shown here is derived from an EMBL/GenBank/DDBJ whole genome shotgun (WGS) entry which is preliminary data.</text>
</comment>
<dbReference type="RefSeq" id="WP_048513644.1">
    <property type="nucleotide sequence ID" value="NZ_FUXD01000004.1"/>
</dbReference>
<evidence type="ECO:0000313" key="3">
    <source>
        <dbReference type="EMBL" id="KMO87147.1"/>
    </source>
</evidence>
<protein>
    <recommendedName>
        <fullName evidence="2">LarA-like N-terminal domain-containing protein</fullName>
    </recommendedName>
</protein>
<dbReference type="AlphaFoldDB" id="A0A0J6WZ47"/>
<dbReference type="InParanoid" id="A0A0J6WZ47"/>
<dbReference type="Gene3D" id="3.40.50.11440">
    <property type="match status" value="1"/>
</dbReference>
<reference evidence="3 4" key="1">
    <citation type="submission" date="2015-06" db="EMBL/GenBank/DDBJ databases">
        <title>Draft genome sequence of beer spoilage bacterium Megasphaera cerevisiae type strain 20462.</title>
        <authorList>
            <person name="Kutumbaka K."/>
            <person name="Pasmowitz J."/>
            <person name="Mategko J."/>
            <person name="Reyes D."/>
            <person name="Friedrich A."/>
            <person name="Han S."/>
            <person name="Martens-Habbena W."/>
            <person name="Neal-McKinney J."/>
            <person name="Janagama H.K."/>
            <person name="Nadala C."/>
            <person name="Samadpour M."/>
        </authorList>
    </citation>
    <scope>NUCLEOTIDE SEQUENCE [LARGE SCALE GENOMIC DNA]</scope>
    <source>
        <strain evidence="3 4">DSM 20462</strain>
    </source>
</reference>
<dbReference type="EMBL" id="LEKT01000009">
    <property type="protein sequence ID" value="KMO87147.1"/>
    <property type="molecule type" value="Genomic_DNA"/>
</dbReference>
<name>A0A0J6WZ47_9FIRM</name>
<dbReference type="GO" id="GO:0050043">
    <property type="term" value="F:lactate racemase activity"/>
    <property type="evidence" value="ECO:0007669"/>
    <property type="project" value="InterPro"/>
</dbReference>
<evidence type="ECO:0000259" key="2">
    <source>
        <dbReference type="Pfam" id="PF09861"/>
    </source>
</evidence>
<dbReference type="InterPro" id="IPR018657">
    <property type="entry name" value="LarA-like_N"/>
</dbReference>
<evidence type="ECO:0000313" key="4">
    <source>
        <dbReference type="Proteomes" id="UP000036503"/>
    </source>
</evidence>
<dbReference type="Pfam" id="PF09861">
    <property type="entry name" value="Lar_N"/>
    <property type="match status" value="1"/>
</dbReference>
<accession>A0A0J6WZ47</accession>
<evidence type="ECO:0000256" key="1">
    <source>
        <dbReference type="SAM" id="MobiDB-lite"/>
    </source>
</evidence>
<dbReference type="OrthoDB" id="9788398at2"/>
<sequence length="437" mass="47605">MDDNVIKKLCQDIPVPKMVKIKQHFNSEYIASEHLPIVVWEQLQQEDISSQIKSGMSIAITCGSRGVANIDIIIKAIVEYVKQKGGHPFIFPAMGSHGGATAEGQLQIVNGYGVTEAAMGCPIKASMETKKIGITDDGRPVFIDKYAAEADGIILVGRIKAHTQFVGPYESGLMKMAVIGMGKQHGAEGVHEQGFSNMAENLQRYGKIILKNTPVICGVGSIENAYDQTYKIVALTPEEILRQEPDLLKEAKNIMGHILIDDADVLIVDEIGKNISGDGMDPNVSGTLPKETGVPRGADGSEPRIGNFHAKRVIVLDLTEETHGNANGLGLADVTTQRCVDKIINEMAYPNAITSTLLEMVKLPFYTSNDKLAIQTAIKTCAGADKKYPRIIRIKNTMEIQEIEVSEILLPEVEAHEQLEVIGTLAPMQFDDKGNLF</sequence>
<feature type="region of interest" description="Disordered" evidence="1">
    <location>
        <begin position="278"/>
        <end position="302"/>
    </location>
</feature>
<proteinExistence type="predicted"/>
<gene>
    <name evidence="3" type="ORF">AB840_04515</name>
</gene>
<dbReference type="Proteomes" id="UP000036503">
    <property type="component" value="Unassembled WGS sequence"/>
</dbReference>
<keyword evidence="4" id="KW-1185">Reference proteome</keyword>
<feature type="domain" description="LarA-like N-terminal" evidence="2">
    <location>
        <begin position="44"/>
        <end position="193"/>
    </location>
</feature>
<dbReference type="STRING" id="39029.BSR42_04700"/>